<evidence type="ECO:0000313" key="2">
    <source>
        <dbReference type="Proteomes" id="UP001596119"/>
    </source>
</evidence>
<reference evidence="2" key="1">
    <citation type="journal article" date="2019" name="Int. J. Syst. Evol. Microbiol.">
        <title>The Global Catalogue of Microorganisms (GCM) 10K type strain sequencing project: providing services to taxonomists for standard genome sequencing and annotation.</title>
        <authorList>
            <consortium name="The Broad Institute Genomics Platform"/>
            <consortium name="The Broad Institute Genome Sequencing Center for Infectious Disease"/>
            <person name="Wu L."/>
            <person name="Ma J."/>
        </authorList>
    </citation>
    <scope>NUCLEOTIDE SEQUENCE [LARGE SCALE GENOMIC DNA]</scope>
    <source>
        <strain evidence="2">CGMCC 4.7397</strain>
    </source>
</reference>
<gene>
    <name evidence="1" type="ORF">ACFQH9_04285</name>
</gene>
<proteinExistence type="predicted"/>
<accession>A0ABW1I552</accession>
<dbReference type="RefSeq" id="WP_379564396.1">
    <property type="nucleotide sequence ID" value="NZ_JBHSQK010000007.1"/>
</dbReference>
<sequence length="135" mass="14949">MIAEITRPTKSFEVLSYPSAMTVSSRALGVLSDALRAQRNQRLTRWRKFSPGRQALLVLAHLSKARPTPTWPTASRSGPRRSTAISVRPLAAVLQTPDPEQINRVNVVGTRNLLAAIRAHGSRAARDHGQHWSRL</sequence>
<name>A0ABW1I552_9PSEU</name>
<dbReference type="EMBL" id="JBHSQK010000007">
    <property type="protein sequence ID" value="MFC5947492.1"/>
    <property type="molecule type" value="Genomic_DNA"/>
</dbReference>
<comment type="caution">
    <text evidence="1">The sequence shown here is derived from an EMBL/GenBank/DDBJ whole genome shotgun (WGS) entry which is preliminary data.</text>
</comment>
<evidence type="ECO:0000313" key="1">
    <source>
        <dbReference type="EMBL" id="MFC5947492.1"/>
    </source>
</evidence>
<keyword evidence="2" id="KW-1185">Reference proteome</keyword>
<organism evidence="1 2">
    <name type="scientific">Pseudonocardia lutea</name>
    <dbReference type="NCBI Taxonomy" id="2172015"/>
    <lineage>
        <taxon>Bacteria</taxon>
        <taxon>Bacillati</taxon>
        <taxon>Actinomycetota</taxon>
        <taxon>Actinomycetes</taxon>
        <taxon>Pseudonocardiales</taxon>
        <taxon>Pseudonocardiaceae</taxon>
        <taxon>Pseudonocardia</taxon>
    </lineage>
</organism>
<protein>
    <submittedName>
        <fullName evidence="1">Uncharacterized protein</fullName>
    </submittedName>
</protein>
<dbReference type="Proteomes" id="UP001596119">
    <property type="component" value="Unassembled WGS sequence"/>
</dbReference>